<feature type="region of interest" description="Disordered" evidence="1">
    <location>
        <begin position="347"/>
        <end position="404"/>
    </location>
</feature>
<proteinExistence type="predicted"/>
<name>A0A2Z2HSS6_9EURY</name>
<keyword evidence="3" id="KW-1185">Reference proteome</keyword>
<dbReference type="GeneID" id="32894648"/>
<protein>
    <submittedName>
        <fullName evidence="2">Glycosyl transferase family 2</fullName>
    </submittedName>
</protein>
<evidence type="ECO:0000313" key="2">
    <source>
        <dbReference type="EMBL" id="ARS90230.1"/>
    </source>
</evidence>
<accession>A0A2Z2HSS6</accession>
<dbReference type="OrthoDB" id="123709at2157"/>
<gene>
    <name evidence="2" type="ORF">B1756_11180</name>
</gene>
<sequence>MEYVQERIATLHDLAADVPGPGSDGPASAVDAAAARLGEAAIVVPMTDREYEHPAAARVLSELESVDPAAVYLPIRSPPDRLEPFREWLESYDLPTRVLWCNAPGVDALLEEAGLAGPHGKGRDVWLALGPAAAAGEYVVVHDADASSYEVDHVHRLLAPLTMELGYDFVKGYYARVERGRLYGRLCRLFYEPLIETLAVSHDADVLAYLGAFRYALAGEFAATADLVQQLRVPRSWGLEVGTLGDAFDHAGFSGTAQVDLGRHVHDHRTVAGEAGLEGMSREVAAELLRVLEARGVDPDYETLPDRFRETGERLIAQYRADAAFNGLSYDVDDERDQLERYAAAIEPPGDVVGSDGEGGVDDAGGRGPGERLPPWADAPIDPGAVLEAAQPWRDDRLETRTQD</sequence>
<dbReference type="RefSeq" id="WP_086888607.1">
    <property type="nucleotide sequence ID" value="NZ_CP019893.1"/>
</dbReference>
<dbReference type="Proteomes" id="UP000250088">
    <property type="component" value="Chromosome"/>
</dbReference>
<reference evidence="3" key="1">
    <citation type="submission" date="2017-02" db="EMBL/GenBank/DDBJ databases">
        <title>Natronthermophilus aegyptiacus gen. nov.,sp. nov., an aerobic, extremely halophilic alkalithermophilic archaeon isolated from the athalassohaline Wadi An Natrun, Egypt.</title>
        <authorList>
            <person name="Zhao B."/>
        </authorList>
    </citation>
    <scope>NUCLEOTIDE SEQUENCE [LARGE SCALE GENOMIC DNA]</scope>
    <source>
        <strain evidence="3">JW/NM-HA 15</strain>
    </source>
</reference>
<dbReference type="Gene3D" id="3.90.550.10">
    <property type="entry name" value="Spore Coat Polysaccharide Biosynthesis Protein SpsA, Chain A"/>
    <property type="match status" value="1"/>
</dbReference>
<feature type="compositionally biased region" description="Gly residues" evidence="1">
    <location>
        <begin position="356"/>
        <end position="368"/>
    </location>
</feature>
<evidence type="ECO:0000313" key="3">
    <source>
        <dbReference type="Proteomes" id="UP000250088"/>
    </source>
</evidence>
<feature type="compositionally biased region" description="Basic and acidic residues" evidence="1">
    <location>
        <begin position="393"/>
        <end position="404"/>
    </location>
</feature>
<dbReference type="GO" id="GO:0016740">
    <property type="term" value="F:transferase activity"/>
    <property type="evidence" value="ECO:0007669"/>
    <property type="project" value="UniProtKB-KW"/>
</dbReference>
<organism evidence="2 3">
    <name type="scientific">Natrarchaeobaculum aegyptiacum</name>
    <dbReference type="NCBI Taxonomy" id="745377"/>
    <lineage>
        <taxon>Archaea</taxon>
        <taxon>Methanobacteriati</taxon>
        <taxon>Methanobacteriota</taxon>
        <taxon>Stenosarchaea group</taxon>
        <taxon>Halobacteria</taxon>
        <taxon>Halobacteriales</taxon>
        <taxon>Natrialbaceae</taxon>
        <taxon>Natrarchaeobaculum</taxon>
    </lineage>
</organism>
<dbReference type="InterPro" id="IPR029044">
    <property type="entry name" value="Nucleotide-diphossugar_trans"/>
</dbReference>
<dbReference type="AlphaFoldDB" id="A0A2Z2HSS6"/>
<evidence type="ECO:0000256" key="1">
    <source>
        <dbReference type="SAM" id="MobiDB-lite"/>
    </source>
</evidence>
<dbReference type="KEGG" id="naj:B1756_11180"/>
<keyword evidence="2" id="KW-0808">Transferase</keyword>
<dbReference type="SUPFAM" id="SSF53448">
    <property type="entry name" value="Nucleotide-diphospho-sugar transferases"/>
    <property type="match status" value="1"/>
</dbReference>
<dbReference type="EMBL" id="CP019893">
    <property type="protein sequence ID" value="ARS90230.1"/>
    <property type="molecule type" value="Genomic_DNA"/>
</dbReference>